<evidence type="ECO:0000313" key="2">
    <source>
        <dbReference type="EMBL" id="SFL18666.1"/>
    </source>
</evidence>
<reference evidence="3" key="1">
    <citation type="submission" date="2016-10" db="EMBL/GenBank/DDBJ databases">
        <authorList>
            <person name="Varghese N."/>
            <person name="Submissions S."/>
        </authorList>
    </citation>
    <scope>NUCLEOTIDE SEQUENCE [LARGE SCALE GENOMIC DNA]</scope>
    <source>
        <strain evidence="3">BL36</strain>
    </source>
</reference>
<name>A0A1I4FPB7_9HYPH</name>
<dbReference type="InterPro" id="IPR021487">
    <property type="entry name" value="DUF3140"/>
</dbReference>
<proteinExistence type="predicted"/>
<dbReference type="OrthoDB" id="513524at2"/>
<feature type="compositionally biased region" description="Basic and acidic residues" evidence="1">
    <location>
        <begin position="28"/>
        <end position="46"/>
    </location>
</feature>
<organism evidence="2 3">
    <name type="scientific">Methylobacterium pseudosasicola</name>
    <dbReference type="NCBI Taxonomy" id="582667"/>
    <lineage>
        <taxon>Bacteria</taxon>
        <taxon>Pseudomonadati</taxon>
        <taxon>Pseudomonadota</taxon>
        <taxon>Alphaproteobacteria</taxon>
        <taxon>Hyphomicrobiales</taxon>
        <taxon>Methylobacteriaceae</taxon>
        <taxon>Methylobacterium</taxon>
    </lineage>
</organism>
<keyword evidence="3" id="KW-1185">Reference proteome</keyword>
<evidence type="ECO:0008006" key="4">
    <source>
        <dbReference type="Google" id="ProtNLM"/>
    </source>
</evidence>
<gene>
    <name evidence="2" type="ORF">SAMN05192568_1001423</name>
</gene>
<dbReference type="EMBL" id="FOTK01000001">
    <property type="protein sequence ID" value="SFL18666.1"/>
    <property type="molecule type" value="Genomic_DNA"/>
</dbReference>
<dbReference type="PANTHER" id="PTHR40630:SF1">
    <property type="entry name" value="DNA-BINDING PROTEIN"/>
    <property type="match status" value="1"/>
</dbReference>
<evidence type="ECO:0000256" key="1">
    <source>
        <dbReference type="SAM" id="MobiDB-lite"/>
    </source>
</evidence>
<dbReference type="PANTHER" id="PTHR40630">
    <property type="entry name" value="POSSIBLE DNA-BINDING PROTEIN"/>
    <property type="match status" value="1"/>
</dbReference>
<feature type="region of interest" description="Disordered" evidence="1">
    <location>
        <begin position="28"/>
        <end position="51"/>
    </location>
</feature>
<dbReference type="STRING" id="582667.SAMN05192568_1001423"/>
<feature type="compositionally biased region" description="Basic and acidic residues" evidence="1">
    <location>
        <begin position="86"/>
        <end position="96"/>
    </location>
</feature>
<accession>A0A1I4FPB7</accession>
<dbReference type="Proteomes" id="UP000199048">
    <property type="component" value="Unassembled WGS sequence"/>
</dbReference>
<dbReference type="AlphaFoldDB" id="A0A1I4FPB7"/>
<feature type="region of interest" description="Disordered" evidence="1">
    <location>
        <begin position="85"/>
        <end position="112"/>
    </location>
</feature>
<dbReference type="Pfam" id="PF11338">
    <property type="entry name" value="DUF3140"/>
    <property type="match status" value="1"/>
</dbReference>
<protein>
    <recommendedName>
        <fullName evidence="4">DNA-binding protein</fullName>
    </recommendedName>
</protein>
<sequence>MADDDHAATWSDFNEAVNMTPAALRKHLDGEASKTVGQKKDGDESTGHAMGRRILAIKDKKKADLTDDDYAAMRKVVGYVHRHLKQGGEAKKDPDSPWRMSLMNWGHDPHKD</sequence>
<dbReference type="RefSeq" id="WP_092036668.1">
    <property type="nucleotide sequence ID" value="NZ_FOTK01000001.1"/>
</dbReference>
<evidence type="ECO:0000313" key="3">
    <source>
        <dbReference type="Proteomes" id="UP000199048"/>
    </source>
</evidence>